<gene>
    <name evidence="11" type="ORF">GA0070606_5576</name>
</gene>
<dbReference type="GO" id="GO:0004497">
    <property type="term" value="F:monooxygenase activity"/>
    <property type="evidence" value="ECO:0007669"/>
    <property type="project" value="UniProtKB-KW"/>
</dbReference>
<name>A0A1C6VXH3_9ACTN</name>
<dbReference type="AlphaFoldDB" id="A0A1C6VXH3"/>
<dbReference type="Proteomes" id="UP000199001">
    <property type="component" value="Unassembled WGS sequence"/>
</dbReference>
<keyword evidence="8" id="KW-0045">Antibiotic biosynthesis</keyword>
<evidence type="ECO:0000256" key="7">
    <source>
        <dbReference type="ARBA" id="ARBA00023033"/>
    </source>
</evidence>
<dbReference type="InterPro" id="IPR017972">
    <property type="entry name" value="Cyt_P450_CS"/>
</dbReference>
<dbReference type="Gene3D" id="1.10.630.10">
    <property type="entry name" value="Cytochrome P450"/>
    <property type="match status" value="1"/>
</dbReference>
<dbReference type="PANTHER" id="PTHR46696:SF1">
    <property type="entry name" value="CYTOCHROME P450 YJIB-RELATED"/>
    <property type="match status" value="1"/>
</dbReference>
<dbReference type="STRING" id="47855.GA0070606_5576"/>
<reference evidence="12" key="1">
    <citation type="submission" date="2016-06" db="EMBL/GenBank/DDBJ databases">
        <authorList>
            <person name="Varghese N."/>
            <person name="Submissions Spin"/>
        </authorList>
    </citation>
    <scope>NUCLEOTIDE SEQUENCE [LARGE SCALE GENOMIC DNA]</scope>
    <source>
        <strain evidence="12">DSM 43903</strain>
    </source>
</reference>
<evidence type="ECO:0000256" key="6">
    <source>
        <dbReference type="ARBA" id="ARBA00023004"/>
    </source>
</evidence>
<evidence type="ECO:0000256" key="9">
    <source>
        <dbReference type="ARBA" id="ARBA00060683"/>
    </source>
</evidence>
<sequence>MTAIEANPVDAGAGSPDLAATVGAERCPTGLPVITARMLAAADTVRRIREAGPVHHVNMGGRETGLLLAGYDAAAKALADPRLMGEPPQALAARADRRTDEDLLDEEDLFFLPEEQHRRLRRMITRQLTHRRVTALAARIQGEIDALLDAVPTGTPVDAIDALARPLPVAVLCELLGIPSDGRRYIRDYVYGWIAELGAATPVTRSAGLALADYLRALIVERRRDPGDDLISAMARSEGPSTSEADVLSAVRLLLVAGNRPVTTLLASGIATLLRPRDRWQRLVEQPDQLDATVEELLRFVTPAALSSRYARTDTEVAGVPVAAGTGVHCAMRAVNRDPARFADPDVFDPRRPDNPHLAFGLGRKHCLGAALARAEARLAVGTLVRRFPDLTLVEDVHPSVSPTGHRQLLVLLDPRSAP</sequence>
<evidence type="ECO:0000256" key="5">
    <source>
        <dbReference type="ARBA" id="ARBA00023002"/>
    </source>
</evidence>
<evidence type="ECO:0000256" key="3">
    <source>
        <dbReference type="ARBA" id="ARBA00022723"/>
    </source>
</evidence>
<dbReference type="SUPFAM" id="SSF48264">
    <property type="entry name" value="Cytochrome P450"/>
    <property type="match status" value="1"/>
</dbReference>
<proteinExistence type="inferred from homology"/>
<dbReference type="InterPro" id="IPR036396">
    <property type="entry name" value="Cyt_P450_sf"/>
</dbReference>
<dbReference type="PRINTS" id="PR00359">
    <property type="entry name" value="BP450"/>
</dbReference>
<dbReference type="RefSeq" id="WP_141721858.1">
    <property type="nucleotide sequence ID" value="NZ_FMHZ01000002.1"/>
</dbReference>
<dbReference type="InterPro" id="IPR002397">
    <property type="entry name" value="Cyt_P450_B"/>
</dbReference>
<comment type="similarity">
    <text evidence="1 10">Belongs to the cytochrome P450 family.</text>
</comment>
<keyword evidence="12" id="KW-1185">Reference proteome</keyword>
<evidence type="ECO:0000256" key="1">
    <source>
        <dbReference type="ARBA" id="ARBA00010617"/>
    </source>
</evidence>
<keyword evidence="3 10" id="KW-0479">Metal-binding</keyword>
<accession>A0A1C6VXH3</accession>
<dbReference type="GO" id="GO:0005506">
    <property type="term" value="F:iron ion binding"/>
    <property type="evidence" value="ECO:0007669"/>
    <property type="project" value="InterPro"/>
</dbReference>
<dbReference type="GO" id="GO:0016705">
    <property type="term" value="F:oxidoreductase activity, acting on paired donors, with incorporation or reduction of molecular oxygen"/>
    <property type="evidence" value="ECO:0007669"/>
    <property type="project" value="InterPro"/>
</dbReference>
<evidence type="ECO:0000256" key="2">
    <source>
        <dbReference type="ARBA" id="ARBA00022617"/>
    </source>
</evidence>
<dbReference type="PANTHER" id="PTHR46696">
    <property type="entry name" value="P450, PUTATIVE (EUROFUNG)-RELATED"/>
    <property type="match status" value="1"/>
</dbReference>
<keyword evidence="5 10" id="KW-0560">Oxidoreductase</keyword>
<dbReference type="FunFam" id="1.10.630.10:FF:000018">
    <property type="entry name" value="Cytochrome P450 monooxygenase"/>
    <property type="match status" value="1"/>
</dbReference>
<keyword evidence="7 10" id="KW-0503">Monooxygenase</keyword>
<dbReference type="OrthoDB" id="4156795at2"/>
<protein>
    <submittedName>
        <fullName evidence="11">Cytochrome P450</fullName>
    </submittedName>
</protein>
<keyword evidence="4" id="KW-0521">NADP</keyword>
<comment type="pathway">
    <text evidence="9">Antibiotic biosynthesis; mycinamicin biosynthesis.</text>
</comment>
<evidence type="ECO:0000313" key="11">
    <source>
        <dbReference type="EMBL" id="SCL70986.1"/>
    </source>
</evidence>
<evidence type="ECO:0000256" key="4">
    <source>
        <dbReference type="ARBA" id="ARBA00022857"/>
    </source>
</evidence>
<keyword evidence="2 10" id="KW-0349">Heme</keyword>
<organism evidence="11 12">
    <name type="scientific">Micromonospora citrea</name>
    <dbReference type="NCBI Taxonomy" id="47855"/>
    <lineage>
        <taxon>Bacteria</taxon>
        <taxon>Bacillati</taxon>
        <taxon>Actinomycetota</taxon>
        <taxon>Actinomycetes</taxon>
        <taxon>Micromonosporales</taxon>
        <taxon>Micromonosporaceae</taxon>
        <taxon>Micromonospora</taxon>
    </lineage>
</organism>
<evidence type="ECO:0000256" key="10">
    <source>
        <dbReference type="RuleBase" id="RU000461"/>
    </source>
</evidence>
<dbReference type="GO" id="GO:0020037">
    <property type="term" value="F:heme binding"/>
    <property type="evidence" value="ECO:0007669"/>
    <property type="project" value="InterPro"/>
</dbReference>
<keyword evidence="6 10" id="KW-0408">Iron</keyword>
<dbReference type="PROSITE" id="PS00086">
    <property type="entry name" value="CYTOCHROME_P450"/>
    <property type="match status" value="1"/>
</dbReference>
<dbReference type="EMBL" id="FMHZ01000002">
    <property type="protein sequence ID" value="SCL70986.1"/>
    <property type="molecule type" value="Genomic_DNA"/>
</dbReference>
<dbReference type="InterPro" id="IPR001128">
    <property type="entry name" value="Cyt_P450"/>
</dbReference>
<evidence type="ECO:0000256" key="8">
    <source>
        <dbReference type="ARBA" id="ARBA00023194"/>
    </source>
</evidence>
<evidence type="ECO:0000313" key="12">
    <source>
        <dbReference type="Proteomes" id="UP000199001"/>
    </source>
</evidence>
<dbReference type="GO" id="GO:0017000">
    <property type="term" value="P:antibiotic biosynthetic process"/>
    <property type="evidence" value="ECO:0007669"/>
    <property type="project" value="UniProtKB-KW"/>
</dbReference>
<dbReference type="Pfam" id="PF00067">
    <property type="entry name" value="p450"/>
    <property type="match status" value="1"/>
</dbReference>